<dbReference type="EMBL" id="HACA01018149">
    <property type="protein sequence ID" value="CDW35510.1"/>
    <property type="molecule type" value="Transcribed_RNA"/>
</dbReference>
<evidence type="ECO:0000313" key="1">
    <source>
        <dbReference type="EMBL" id="CDW35510.1"/>
    </source>
</evidence>
<organism evidence="1">
    <name type="scientific">Lepeophtheirus salmonis</name>
    <name type="common">Salmon louse</name>
    <name type="synonym">Caligus salmonis</name>
    <dbReference type="NCBI Taxonomy" id="72036"/>
    <lineage>
        <taxon>Eukaryota</taxon>
        <taxon>Metazoa</taxon>
        <taxon>Ecdysozoa</taxon>
        <taxon>Arthropoda</taxon>
        <taxon>Crustacea</taxon>
        <taxon>Multicrustacea</taxon>
        <taxon>Hexanauplia</taxon>
        <taxon>Copepoda</taxon>
        <taxon>Siphonostomatoida</taxon>
        <taxon>Caligidae</taxon>
        <taxon>Lepeophtheirus</taxon>
    </lineage>
</organism>
<accession>A0A0K2UBQ6</accession>
<proteinExistence type="predicted"/>
<name>A0A0K2UBQ6_LEPSM</name>
<protein>
    <submittedName>
        <fullName evidence="1">Uncharacterized protein</fullName>
    </submittedName>
</protein>
<sequence length="62" mass="7061">MLTISPELTKIKELFTNVVKCLHMITKALKDLIFTKANIFLNCNANFKSQAGISRQSLFCRI</sequence>
<reference evidence="1" key="1">
    <citation type="submission" date="2014-05" db="EMBL/GenBank/DDBJ databases">
        <authorList>
            <person name="Chronopoulou M."/>
        </authorList>
    </citation>
    <scope>NUCLEOTIDE SEQUENCE</scope>
    <source>
        <tissue evidence="1">Whole organism</tissue>
    </source>
</reference>
<dbReference type="AlphaFoldDB" id="A0A0K2UBQ6"/>